<dbReference type="EMBL" id="JBFOLK010000003">
    <property type="protein sequence ID" value="KAL2524242.1"/>
    <property type="molecule type" value="Genomic_DNA"/>
</dbReference>
<sequence>MGSGVWFKYIISKNNVIGTRSEIFKKRYSSPEISNGYKEENCSKKEVPIVDKCASAENRGLIGLALEDIAATRIQTSFRAYRARKSSIRLEGTIRLQNLMQCYTVKKQASTTLNHLHSWSRIQAEIRARRLHMVTEGRLKQKKLENQLKLEAKLHDLEVEWSGGHETMDEALSRIHQREAAALRRQRAMAYAFSHQWRANPNPNLGAGNHDLSNANWGWSWTDRWIAARPWESRVTVQSSPTKAQSHGTSKTSRNINSPITKARFSTKSISPSGKAARKARKLSYKSAEKRASQKVVSKAEEEKTKVGAILS</sequence>
<evidence type="ECO:0000313" key="4">
    <source>
        <dbReference type="EMBL" id="KAL2524242.1"/>
    </source>
</evidence>
<feature type="compositionally biased region" description="Basic and acidic residues" evidence="3">
    <location>
        <begin position="287"/>
        <end position="306"/>
    </location>
</feature>
<dbReference type="PANTHER" id="PTHR32295:SF93">
    <property type="entry name" value="PROTEIN IQ-DOMAIN 9"/>
    <property type="match status" value="1"/>
</dbReference>
<reference evidence="5" key="1">
    <citation type="submission" date="2024-07" db="EMBL/GenBank/DDBJ databases">
        <title>Two chromosome-level genome assemblies of Korean endemic species Abeliophyllum distichum and Forsythia ovata (Oleaceae).</title>
        <authorList>
            <person name="Jang H."/>
        </authorList>
    </citation>
    <scope>NUCLEOTIDE SEQUENCE [LARGE SCALE GENOMIC DNA]</scope>
</reference>
<comment type="similarity">
    <text evidence="2">Belongs to the IQD family.</text>
</comment>
<feature type="compositionally biased region" description="Polar residues" evidence="3">
    <location>
        <begin position="236"/>
        <end position="272"/>
    </location>
</feature>
<protein>
    <submittedName>
        <fullName evidence="4">IQ-domain 9</fullName>
    </submittedName>
</protein>
<dbReference type="PROSITE" id="PS50096">
    <property type="entry name" value="IQ"/>
    <property type="match status" value="1"/>
</dbReference>
<accession>A0ABD1UH27</accession>
<gene>
    <name evidence="4" type="ORF">Adt_09296</name>
</gene>
<name>A0ABD1UH27_9LAMI</name>
<keyword evidence="5" id="KW-1185">Reference proteome</keyword>
<evidence type="ECO:0000256" key="2">
    <source>
        <dbReference type="ARBA" id="ARBA00024341"/>
    </source>
</evidence>
<dbReference type="Proteomes" id="UP001604336">
    <property type="component" value="Unassembled WGS sequence"/>
</dbReference>
<evidence type="ECO:0000256" key="3">
    <source>
        <dbReference type="SAM" id="MobiDB-lite"/>
    </source>
</evidence>
<dbReference type="AlphaFoldDB" id="A0ABD1UH27"/>
<dbReference type="PANTHER" id="PTHR32295">
    <property type="entry name" value="IQ-DOMAIN 5-RELATED"/>
    <property type="match status" value="1"/>
</dbReference>
<feature type="region of interest" description="Disordered" evidence="3">
    <location>
        <begin position="236"/>
        <end position="312"/>
    </location>
</feature>
<evidence type="ECO:0000313" key="5">
    <source>
        <dbReference type="Proteomes" id="UP001604336"/>
    </source>
</evidence>
<evidence type="ECO:0000256" key="1">
    <source>
        <dbReference type="ARBA" id="ARBA00022860"/>
    </source>
</evidence>
<proteinExistence type="inferred from homology"/>
<keyword evidence="1" id="KW-0112">Calmodulin-binding</keyword>
<dbReference type="GO" id="GO:0005516">
    <property type="term" value="F:calmodulin binding"/>
    <property type="evidence" value="ECO:0007669"/>
    <property type="project" value="UniProtKB-KW"/>
</dbReference>
<organism evidence="4 5">
    <name type="scientific">Abeliophyllum distichum</name>
    <dbReference type="NCBI Taxonomy" id="126358"/>
    <lineage>
        <taxon>Eukaryota</taxon>
        <taxon>Viridiplantae</taxon>
        <taxon>Streptophyta</taxon>
        <taxon>Embryophyta</taxon>
        <taxon>Tracheophyta</taxon>
        <taxon>Spermatophyta</taxon>
        <taxon>Magnoliopsida</taxon>
        <taxon>eudicotyledons</taxon>
        <taxon>Gunneridae</taxon>
        <taxon>Pentapetalae</taxon>
        <taxon>asterids</taxon>
        <taxon>lamiids</taxon>
        <taxon>Lamiales</taxon>
        <taxon>Oleaceae</taxon>
        <taxon>Forsythieae</taxon>
        <taxon>Abeliophyllum</taxon>
    </lineage>
</organism>
<comment type="caution">
    <text evidence="4">The sequence shown here is derived from an EMBL/GenBank/DDBJ whole genome shotgun (WGS) entry which is preliminary data.</text>
</comment>